<feature type="domain" description="FAD-binding" evidence="1">
    <location>
        <begin position="7"/>
        <end position="300"/>
    </location>
</feature>
<comment type="caution">
    <text evidence="2">The sequence shown here is derived from an EMBL/GenBank/DDBJ whole genome shotgun (WGS) entry which is preliminary data.</text>
</comment>
<protein>
    <recommendedName>
        <fullName evidence="1">FAD-binding domain-containing protein</fullName>
    </recommendedName>
</protein>
<dbReference type="AlphaFoldDB" id="A0A0A2LM41"/>
<dbReference type="RefSeq" id="WP_035134226.1">
    <property type="nucleotide sequence ID" value="NZ_JRLV01000011.1"/>
</dbReference>
<reference evidence="2 3" key="1">
    <citation type="submission" date="2013-09" db="EMBL/GenBank/DDBJ databases">
        <authorList>
            <person name="Zeng Z."/>
            <person name="Chen C."/>
        </authorList>
    </citation>
    <scope>NUCLEOTIDE SEQUENCE [LARGE SCALE GENOMIC DNA]</scope>
    <source>
        <strain evidence="2 3">F44-8</strain>
    </source>
</reference>
<keyword evidence="3" id="KW-1185">Reference proteome</keyword>
<accession>A0A0A2LM41</accession>
<dbReference type="SUPFAM" id="SSF51905">
    <property type="entry name" value="FAD/NAD(P)-binding domain"/>
    <property type="match status" value="1"/>
</dbReference>
<dbReference type="Proteomes" id="UP000030129">
    <property type="component" value="Unassembled WGS sequence"/>
</dbReference>
<evidence type="ECO:0000313" key="3">
    <source>
        <dbReference type="Proteomes" id="UP000030129"/>
    </source>
</evidence>
<dbReference type="InterPro" id="IPR002938">
    <property type="entry name" value="FAD-bd"/>
</dbReference>
<sequence>MSTNVFEIIVAGGGPSGCAAAIVLKQAGLNVCLINKEYNMPYKAGESIPGATMRLLKRLGIDTITDLLDDTEYKRCSANVSSWGSDDWVYSSGMLNPEGAGFHVDRVMFDKALLMKAKALGIPVYSAIIDDVVLNNVSGVIFKVSLREGEIQEVSANWLIDATGRKAVIGKKLGYKRTKVDNQMAVVNWVSVPKQDNDSSTRIKSVQEGWWYTSLLPGGKRVISFQGLSDDIGTLYKNPELLLQKFNSEAILPYKLTTKSLLHSNAVEAGVSKPESVIYNGVLCVGDAALSFDPLSSQGIFFALYSGIKAAESVIGCLDTPLQKDSILNHYQQLIDRVFMENQKSRKYFYSTEMRYFNKPYWKARRVF</sequence>
<proteinExistence type="predicted"/>
<dbReference type="InterPro" id="IPR050816">
    <property type="entry name" value="Flavin-dep_Halogenase_NPB"/>
</dbReference>
<dbReference type="eggNOG" id="COG0644">
    <property type="taxonomic scope" value="Bacteria"/>
</dbReference>
<name>A0A0A2LM41_9FLAO</name>
<organism evidence="2 3">
    <name type="scientific">Flavobacterium beibuense F44-8</name>
    <dbReference type="NCBI Taxonomy" id="1406840"/>
    <lineage>
        <taxon>Bacteria</taxon>
        <taxon>Pseudomonadati</taxon>
        <taxon>Bacteroidota</taxon>
        <taxon>Flavobacteriia</taxon>
        <taxon>Flavobacteriales</taxon>
        <taxon>Flavobacteriaceae</taxon>
        <taxon>Flavobacterium</taxon>
    </lineage>
</organism>
<dbReference type="PANTHER" id="PTHR43747:SF1">
    <property type="entry name" value="SLR1998 PROTEIN"/>
    <property type="match status" value="1"/>
</dbReference>
<dbReference type="Pfam" id="PF01494">
    <property type="entry name" value="FAD_binding_3"/>
    <property type="match status" value="1"/>
</dbReference>
<dbReference type="Gene3D" id="3.30.9.100">
    <property type="match status" value="1"/>
</dbReference>
<dbReference type="InterPro" id="IPR036188">
    <property type="entry name" value="FAD/NAD-bd_sf"/>
</dbReference>
<dbReference type="STRING" id="1406840.Q763_11340"/>
<dbReference type="PANTHER" id="PTHR43747">
    <property type="entry name" value="FAD-BINDING PROTEIN"/>
    <property type="match status" value="1"/>
</dbReference>
<dbReference type="PRINTS" id="PR00420">
    <property type="entry name" value="RNGMNOXGNASE"/>
</dbReference>
<gene>
    <name evidence="2" type="ORF">Q763_11340</name>
</gene>
<evidence type="ECO:0000259" key="1">
    <source>
        <dbReference type="Pfam" id="PF01494"/>
    </source>
</evidence>
<dbReference type="Gene3D" id="3.50.50.60">
    <property type="entry name" value="FAD/NAD(P)-binding domain"/>
    <property type="match status" value="1"/>
</dbReference>
<dbReference type="EMBL" id="JRLV01000011">
    <property type="protein sequence ID" value="KGO80243.1"/>
    <property type="molecule type" value="Genomic_DNA"/>
</dbReference>
<dbReference type="GO" id="GO:0071949">
    <property type="term" value="F:FAD binding"/>
    <property type="evidence" value="ECO:0007669"/>
    <property type="project" value="InterPro"/>
</dbReference>
<evidence type="ECO:0000313" key="2">
    <source>
        <dbReference type="EMBL" id="KGO80243.1"/>
    </source>
</evidence>